<evidence type="ECO:0000313" key="3">
    <source>
        <dbReference type="Proteomes" id="UP000559256"/>
    </source>
</evidence>
<name>A0A8H5GH04_9AGAR</name>
<dbReference type="AlphaFoldDB" id="A0A8H5GH04"/>
<protein>
    <submittedName>
        <fullName evidence="2">Uncharacterized protein</fullName>
    </submittedName>
</protein>
<feature type="compositionally biased region" description="Polar residues" evidence="1">
    <location>
        <begin position="47"/>
        <end position="57"/>
    </location>
</feature>
<dbReference type="Proteomes" id="UP000559256">
    <property type="component" value="Unassembled WGS sequence"/>
</dbReference>
<organism evidence="2 3">
    <name type="scientific">Tetrapyrgos nigripes</name>
    <dbReference type="NCBI Taxonomy" id="182062"/>
    <lineage>
        <taxon>Eukaryota</taxon>
        <taxon>Fungi</taxon>
        <taxon>Dikarya</taxon>
        <taxon>Basidiomycota</taxon>
        <taxon>Agaricomycotina</taxon>
        <taxon>Agaricomycetes</taxon>
        <taxon>Agaricomycetidae</taxon>
        <taxon>Agaricales</taxon>
        <taxon>Marasmiineae</taxon>
        <taxon>Marasmiaceae</taxon>
        <taxon>Tetrapyrgos</taxon>
    </lineage>
</organism>
<accession>A0A8H5GH04</accession>
<feature type="region of interest" description="Disordered" evidence="1">
    <location>
        <begin position="36"/>
        <end position="57"/>
    </location>
</feature>
<reference evidence="2 3" key="1">
    <citation type="journal article" date="2020" name="ISME J.">
        <title>Uncovering the hidden diversity of litter-decomposition mechanisms in mushroom-forming fungi.</title>
        <authorList>
            <person name="Floudas D."/>
            <person name="Bentzer J."/>
            <person name="Ahren D."/>
            <person name="Johansson T."/>
            <person name="Persson P."/>
            <person name="Tunlid A."/>
        </authorList>
    </citation>
    <scope>NUCLEOTIDE SEQUENCE [LARGE SCALE GENOMIC DNA]</scope>
    <source>
        <strain evidence="2 3">CBS 291.85</strain>
    </source>
</reference>
<evidence type="ECO:0000313" key="2">
    <source>
        <dbReference type="EMBL" id="KAF5364630.1"/>
    </source>
</evidence>
<keyword evidence="3" id="KW-1185">Reference proteome</keyword>
<comment type="caution">
    <text evidence="2">The sequence shown here is derived from an EMBL/GenBank/DDBJ whole genome shotgun (WGS) entry which is preliminary data.</text>
</comment>
<dbReference type="OrthoDB" id="2942377at2759"/>
<evidence type="ECO:0000256" key="1">
    <source>
        <dbReference type="SAM" id="MobiDB-lite"/>
    </source>
</evidence>
<gene>
    <name evidence="2" type="ORF">D9758_005541</name>
</gene>
<dbReference type="EMBL" id="JAACJM010000032">
    <property type="protein sequence ID" value="KAF5364630.1"/>
    <property type="molecule type" value="Genomic_DNA"/>
</dbReference>
<sequence>MLSSARVLSRYPHRPFFVPKPGVNRCKNLLHESRSYAHSTSRRHSLNEPTRTTVSESTAHQSPLVRRLLYRWDGSPRSKTRGLLIGTLVISLAYLVKISVEVEDFFYRIEAVLDINTIDSEEYKTVDFDSYHSTCSYFSKILTPLLVKPGYVKPESIQTFFTDLSDNKKMQFENFGQQKLHAIMRDAAKEIHESLDNPHEVPKLKEMEDIVTGALEMMQAELHLQRKGSEELAGWIKSLKEGRAGRKEVNDEAILFWLLALLSK</sequence>
<proteinExistence type="predicted"/>